<dbReference type="OrthoDB" id="1422267at2759"/>
<dbReference type="Gene3D" id="2.60.120.200">
    <property type="match status" value="1"/>
</dbReference>
<dbReference type="EMBL" id="JAPFFL010000014">
    <property type="protein sequence ID" value="KAJ6678847.1"/>
    <property type="molecule type" value="Genomic_DNA"/>
</dbReference>
<name>A0A9Q0NZS5_SALVM</name>
<dbReference type="SUPFAM" id="SSF49899">
    <property type="entry name" value="Concanavalin A-like lectins/glucanases"/>
    <property type="match status" value="1"/>
</dbReference>
<sequence>MALPNSISFPRRIPTRVLAISALFLYVNSFSFRFTSFSPNISFQGDAFSSNDVLQLTKNAKDVNLAGSAGRYGDGILSFFIAPLIRLSDPAGFKWCMGVCG</sequence>
<keyword evidence="2" id="KW-1185">Reference proteome</keyword>
<evidence type="ECO:0000313" key="2">
    <source>
        <dbReference type="Proteomes" id="UP001151529"/>
    </source>
</evidence>
<reference evidence="1" key="1">
    <citation type="submission" date="2022-11" db="EMBL/GenBank/DDBJ databases">
        <authorList>
            <person name="Hyden B.L."/>
            <person name="Feng K."/>
            <person name="Yates T."/>
            <person name="Jawdy S."/>
            <person name="Smart L.B."/>
            <person name="Muchero W."/>
        </authorList>
    </citation>
    <scope>NUCLEOTIDE SEQUENCE</scope>
    <source>
        <tissue evidence="1">Shoot tip</tissue>
    </source>
</reference>
<dbReference type="AlphaFoldDB" id="A0A9Q0NZS5"/>
<protein>
    <submittedName>
        <fullName evidence="1">Uncharacterized protein</fullName>
    </submittedName>
</protein>
<dbReference type="InterPro" id="IPR013320">
    <property type="entry name" value="ConA-like_dom_sf"/>
</dbReference>
<evidence type="ECO:0000313" key="1">
    <source>
        <dbReference type="EMBL" id="KAJ6678847.1"/>
    </source>
</evidence>
<dbReference type="Proteomes" id="UP001151529">
    <property type="component" value="Chromosome 7"/>
</dbReference>
<proteinExistence type="predicted"/>
<reference evidence="1" key="2">
    <citation type="journal article" date="2023" name="Int. J. Mol. Sci.">
        <title>De Novo Assembly and Annotation of 11 Diverse Shrub Willow (Salix) Genomes Reveals Novel Gene Organization in Sex-Linked Regions.</title>
        <authorList>
            <person name="Hyden B."/>
            <person name="Feng K."/>
            <person name="Yates T.B."/>
            <person name="Jawdy S."/>
            <person name="Cereghino C."/>
            <person name="Smart L.B."/>
            <person name="Muchero W."/>
        </authorList>
    </citation>
    <scope>NUCLEOTIDE SEQUENCE [LARGE SCALE GENOMIC DNA]</scope>
    <source>
        <tissue evidence="1">Shoot tip</tissue>
    </source>
</reference>
<organism evidence="1 2">
    <name type="scientific">Salix viminalis</name>
    <name type="common">Common osier</name>
    <name type="synonym">Basket willow</name>
    <dbReference type="NCBI Taxonomy" id="40686"/>
    <lineage>
        <taxon>Eukaryota</taxon>
        <taxon>Viridiplantae</taxon>
        <taxon>Streptophyta</taxon>
        <taxon>Embryophyta</taxon>
        <taxon>Tracheophyta</taxon>
        <taxon>Spermatophyta</taxon>
        <taxon>Magnoliopsida</taxon>
        <taxon>eudicotyledons</taxon>
        <taxon>Gunneridae</taxon>
        <taxon>Pentapetalae</taxon>
        <taxon>rosids</taxon>
        <taxon>fabids</taxon>
        <taxon>Malpighiales</taxon>
        <taxon>Salicaceae</taxon>
        <taxon>Saliceae</taxon>
        <taxon>Salix</taxon>
    </lineage>
</organism>
<gene>
    <name evidence="1" type="ORF">OIU85_009322</name>
</gene>
<comment type="caution">
    <text evidence="1">The sequence shown here is derived from an EMBL/GenBank/DDBJ whole genome shotgun (WGS) entry which is preliminary data.</text>
</comment>
<accession>A0A9Q0NZS5</accession>